<comment type="catalytic activity">
    <reaction evidence="8">
        <text>L-valine + 2-oxoglutarate = 3-methyl-2-oxobutanoate + L-glutamate</text>
        <dbReference type="Rhea" id="RHEA:24813"/>
        <dbReference type="ChEBI" id="CHEBI:11851"/>
        <dbReference type="ChEBI" id="CHEBI:16810"/>
        <dbReference type="ChEBI" id="CHEBI:29985"/>
        <dbReference type="ChEBI" id="CHEBI:57762"/>
        <dbReference type="EC" id="2.6.1.42"/>
    </reaction>
</comment>
<dbReference type="EC" id="2.6.1.42" evidence="6"/>
<dbReference type="GO" id="GO:0008483">
    <property type="term" value="F:transaminase activity"/>
    <property type="evidence" value="ECO:0007669"/>
    <property type="project" value="UniProtKB-KW"/>
</dbReference>
<comment type="pathway">
    <text evidence="3">Amino-acid biosynthesis; L-valine biosynthesis; L-valine from pyruvate: step 4/4.</text>
</comment>
<dbReference type="Pfam" id="PF01063">
    <property type="entry name" value="Aminotran_4"/>
    <property type="match status" value="1"/>
</dbReference>
<evidence type="ECO:0000256" key="3">
    <source>
        <dbReference type="ARBA" id="ARBA00004931"/>
    </source>
</evidence>
<dbReference type="PROSITE" id="PS00770">
    <property type="entry name" value="AA_TRANSFER_CLASS_4"/>
    <property type="match status" value="1"/>
</dbReference>
<comment type="pathway">
    <text evidence="4">Amino-acid biosynthesis; L-leucine biosynthesis; L-leucine from 3-methyl-2-oxobutanoate: step 4/4.</text>
</comment>
<dbReference type="Proteomes" id="UP001325680">
    <property type="component" value="Chromosome"/>
</dbReference>
<keyword evidence="7 12" id="KW-0663">Pyridoxal phosphate</keyword>
<dbReference type="EMBL" id="CP139960">
    <property type="protein sequence ID" value="WQD37634.1"/>
    <property type="molecule type" value="Genomic_DNA"/>
</dbReference>
<evidence type="ECO:0000256" key="8">
    <source>
        <dbReference type="ARBA" id="ARBA00048212"/>
    </source>
</evidence>
<dbReference type="InterPro" id="IPR043132">
    <property type="entry name" value="BCAT-like_C"/>
</dbReference>
<evidence type="ECO:0000256" key="1">
    <source>
        <dbReference type="ARBA" id="ARBA00001933"/>
    </source>
</evidence>
<keyword evidence="14" id="KW-1185">Reference proteome</keyword>
<dbReference type="Gene3D" id="3.20.10.10">
    <property type="entry name" value="D-amino Acid Aminotransferase, subunit A, domain 2"/>
    <property type="match status" value="1"/>
</dbReference>
<evidence type="ECO:0000256" key="6">
    <source>
        <dbReference type="ARBA" id="ARBA00013053"/>
    </source>
</evidence>
<organism evidence="13 14">
    <name type="scientific">Niabella yanshanensis</name>
    <dbReference type="NCBI Taxonomy" id="577386"/>
    <lineage>
        <taxon>Bacteria</taxon>
        <taxon>Pseudomonadati</taxon>
        <taxon>Bacteroidota</taxon>
        <taxon>Chitinophagia</taxon>
        <taxon>Chitinophagales</taxon>
        <taxon>Chitinophagaceae</taxon>
        <taxon>Niabella</taxon>
    </lineage>
</organism>
<reference evidence="13 14" key="1">
    <citation type="submission" date="2023-12" db="EMBL/GenBank/DDBJ databases">
        <title>Genome sequencing and assembly of bacterial species from a model synthetic community.</title>
        <authorList>
            <person name="Hogle S.L."/>
        </authorList>
    </citation>
    <scope>NUCLEOTIDE SEQUENCE [LARGE SCALE GENOMIC DNA]</scope>
    <source>
        <strain evidence="13 14">HAMBI_3031</strain>
    </source>
</reference>
<evidence type="ECO:0000256" key="10">
    <source>
        <dbReference type="ARBA" id="ARBA00049229"/>
    </source>
</evidence>
<evidence type="ECO:0000256" key="11">
    <source>
        <dbReference type="RuleBase" id="RU004106"/>
    </source>
</evidence>
<comment type="cofactor">
    <cofactor evidence="1 12">
        <name>pyridoxal 5'-phosphate</name>
        <dbReference type="ChEBI" id="CHEBI:597326"/>
    </cofactor>
</comment>
<dbReference type="RefSeq" id="WP_162817919.1">
    <property type="nucleotide sequence ID" value="NZ_CP139960.1"/>
</dbReference>
<evidence type="ECO:0000256" key="9">
    <source>
        <dbReference type="ARBA" id="ARBA00048798"/>
    </source>
</evidence>
<evidence type="ECO:0000256" key="12">
    <source>
        <dbReference type="RuleBase" id="RU004516"/>
    </source>
</evidence>
<dbReference type="InterPro" id="IPR001544">
    <property type="entry name" value="Aminotrans_IV"/>
</dbReference>
<dbReference type="PANTHER" id="PTHR42743:SF11">
    <property type="entry name" value="AMINODEOXYCHORISMATE LYASE"/>
    <property type="match status" value="1"/>
</dbReference>
<proteinExistence type="inferred from homology"/>
<comment type="catalytic activity">
    <reaction evidence="10">
        <text>L-leucine + 2-oxoglutarate = 4-methyl-2-oxopentanoate + L-glutamate</text>
        <dbReference type="Rhea" id="RHEA:18321"/>
        <dbReference type="ChEBI" id="CHEBI:16810"/>
        <dbReference type="ChEBI" id="CHEBI:17865"/>
        <dbReference type="ChEBI" id="CHEBI:29985"/>
        <dbReference type="ChEBI" id="CHEBI:57427"/>
        <dbReference type="EC" id="2.6.1.42"/>
    </reaction>
</comment>
<dbReference type="InterPro" id="IPR018300">
    <property type="entry name" value="Aminotrans_IV_CS"/>
</dbReference>
<comment type="similarity">
    <text evidence="5 11">Belongs to the class-IV pyridoxal-phosphate-dependent aminotransferase family.</text>
</comment>
<evidence type="ECO:0000313" key="13">
    <source>
        <dbReference type="EMBL" id="WQD37634.1"/>
    </source>
</evidence>
<keyword evidence="13" id="KW-0032">Aminotransferase</keyword>
<sequence>MTARKICHNGTYKNESEPIIRAGNKSYRYGDGFFETLKVWKGAILFETYHQKRIEKSLDILQYARPAHFSITPIFSQVIQLCEKNGCVHAARVRLSFSHGNGGLFDGDDQLQYIIEAWPLEPANNHFNENGLVTGFFREIKKSCDSYANIKSASALLYTVAANYSRLHQWNDCIIWNQRENICETIIANLFWIKDNRIYTPALTEGCVDGVMRSFLIDQIGTVTETPCRTEDLLGADEVFLTNAIRGIRWVKSIEEVNYKGNLSRELHQQYIQSLF</sequence>
<gene>
    <name evidence="13" type="ORF">U0035_18335</name>
</gene>
<dbReference type="PANTHER" id="PTHR42743">
    <property type="entry name" value="AMINO-ACID AMINOTRANSFERASE"/>
    <property type="match status" value="1"/>
</dbReference>
<evidence type="ECO:0000256" key="4">
    <source>
        <dbReference type="ARBA" id="ARBA00005072"/>
    </source>
</evidence>
<accession>A0ABZ0W506</accession>
<evidence type="ECO:0000256" key="7">
    <source>
        <dbReference type="ARBA" id="ARBA00022898"/>
    </source>
</evidence>
<evidence type="ECO:0000256" key="5">
    <source>
        <dbReference type="ARBA" id="ARBA00009320"/>
    </source>
</evidence>
<comment type="pathway">
    <text evidence="2">Amino-acid biosynthesis; L-isoleucine biosynthesis; L-isoleucine from 2-oxobutanoate: step 4/4.</text>
</comment>
<dbReference type="InterPro" id="IPR050571">
    <property type="entry name" value="Class-IV_PLP-Dep_Aminotrnsfr"/>
</dbReference>
<dbReference type="InterPro" id="IPR043131">
    <property type="entry name" value="BCAT-like_N"/>
</dbReference>
<dbReference type="SUPFAM" id="SSF56752">
    <property type="entry name" value="D-aminoacid aminotransferase-like PLP-dependent enzymes"/>
    <property type="match status" value="1"/>
</dbReference>
<protein>
    <recommendedName>
        <fullName evidence="6">branched-chain-amino-acid transaminase</fullName>
        <ecNumber evidence="6">2.6.1.42</ecNumber>
    </recommendedName>
</protein>
<evidence type="ECO:0000313" key="14">
    <source>
        <dbReference type="Proteomes" id="UP001325680"/>
    </source>
</evidence>
<evidence type="ECO:0000256" key="2">
    <source>
        <dbReference type="ARBA" id="ARBA00004824"/>
    </source>
</evidence>
<dbReference type="InterPro" id="IPR036038">
    <property type="entry name" value="Aminotransferase-like"/>
</dbReference>
<dbReference type="Gene3D" id="3.30.470.10">
    <property type="match status" value="1"/>
</dbReference>
<name>A0ABZ0W506_9BACT</name>
<keyword evidence="13" id="KW-0808">Transferase</keyword>
<comment type="catalytic activity">
    <reaction evidence="9">
        <text>L-isoleucine + 2-oxoglutarate = (S)-3-methyl-2-oxopentanoate + L-glutamate</text>
        <dbReference type="Rhea" id="RHEA:24801"/>
        <dbReference type="ChEBI" id="CHEBI:16810"/>
        <dbReference type="ChEBI" id="CHEBI:29985"/>
        <dbReference type="ChEBI" id="CHEBI:35146"/>
        <dbReference type="ChEBI" id="CHEBI:58045"/>
        <dbReference type="EC" id="2.6.1.42"/>
    </reaction>
</comment>